<feature type="domain" description="Magnetosome protein MamS/MamX" evidence="2">
    <location>
        <begin position="50"/>
        <end position="133"/>
    </location>
</feature>
<keyword evidence="1" id="KW-0472">Membrane</keyword>
<dbReference type="EMBL" id="JAALLT010000002">
    <property type="protein sequence ID" value="NGP76589.1"/>
    <property type="molecule type" value="Genomic_DNA"/>
</dbReference>
<name>A0A6M1SNF3_9BACT</name>
<keyword evidence="1" id="KW-0812">Transmembrane</keyword>
<dbReference type="Proteomes" id="UP000473278">
    <property type="component" value="Unassembled WGS sequence"/>
</dbReference>
<evidence type="ECO:0000259" key="2">
    <source>
        <dbReference type="Pfam" id="PF26390"/>
    </source>
</evidence>
<evidence type="ECO:0000313" key="4">
    <source>
        <dbReference type="Proteomes" id="UP000473278"/>
    </source>
</evidence>
<sequence>MSNETSDLEKVVKLWLSGLALFTAGMAVLAINRTVHGLKRYRRNYNPDSVTEFTGHVVEVFYSKESRHDTRGVILFLADEEEVMEVHLGPSWYIDRQLRHIKIGEELTVSGSVIDFKNQEIMVARILKRGKNTYQLRDEEGSPYWDSKVN</sequence>
<keyword evidence="4" id="KW-1185">Reference proteome</keyword>
<proteinExistence type="predicted"/>
<dbReference type="Pfam" id="PF26390">
    <property type="entry name" value="MamS_MamX"/>
    <property type="match status" value="1"/>
</dbReference>
<dbReference type="AlphaFoldDB" id="A0A6M1SNF3"/>
<evidence type="ECO:0000313" key="3">
    <source>
        <dbReference type="EMBL" id="NGP76589.1"/>
    </source>
</evidence>
<feature type="transmembrane region" description="Helical" evidence="1">
    <location>
        <begin position="12"/>
        <end position="32"/>
    </location>
</feature>
<gene>
    <name evidence="3" type="ORF">G3570_08090</name>
</gene>
<protein>
    <recommendedName>
        <fullName evidence="2">Magnetosome protein MamS/MamX domain-containing protein</fullName>
    </recommendedName>
</protein>
<reference evidence="3 4" key="1">
    <citation type="submission" date="2020-02" db="EMBL/GenBank/DDBJ databases">
        <title>Balneolaceae bacterium YR4-1, complete genome.</title>
        <authorList>
            <person name="Li Y."/>
            <person name="Wu S."/>
        </authorList>
    </citation>
    <scope>NUCLEOTIDE SEQUENCE [LARGE SCALE GENOMIC DNA]</scope>
    <source>
        <strain evidence="3 4">YR4-1</strain>
    </source>
</reference>
<dbReference type="RefSeq" id="WP_165141063.1">
    <property type="nucleotide sequence ID" value="NZ_JAALLT010000002.1"/>
</dbReference>
<evidence type="ECO:0000256" key="1">
    <source>
        <dbReference type="SAM" id="Phobius"/>
    </source>
</evidence>
<comment type="caution">
    <text evidence="3">The sequence shown here is derived from an EMBL/GenBank/DDBJ whole genome shotgun (WGS) entry which is preliminary data.</text>
</comment>
<accession>A0A6M1SNF3</accession>
<dbReference type="InterPro" id="IPR058837">
    <property type="entry name" value="MamS_MamX_dom"/>
</dbReference>
<keyword evidence="1" id="KW-1133">Transmembrane helix</keyword>
<organism evidence="3 4">
    <name type="scientific">Halalkalibaculum roseum</name>
    <dbReference type="NCBI Taxonomy" id="2709311"/>
    <lineage>
        <taxon>Bacteria</taxon>
        <taxon>Pseudomonadati</taxon>
        <taxon>Balneolota</taxon>
        <taxon>Balneolia</taxon>
        <taxon>Balneolales</taxon>
        <taxon>Balneolaceae</taxon>
        <taxon>Halalkalibaculum</taxon>
    </lineage>
</organism>